<comment type="similarity">
    <text evidence="3 11 13">Belongs to the peptidase S33 family.</text>
</comment>
<accession>X5M9K3</accession>
<keyword evidence="8 11" id="KW-0645">Protease</keyword>
<evidence type="ECO:0000256" key="5">
    <source>
        <dbReference type="ARBA" id="ARBA00021843"/>
    </source>
</evidence>
<dbReference type="InterPro" id="IPR002410">
    <property type="entry name" value="Peptidase_S33"/>
</dbReference>
<evidence type="ECO:0000256" key="9">
    <source>
        <dbReference type="ARBA" id="ARBA00022801"/>
    </source>
</evidence>
<protein>
    <recommendedName>
        <fullName evidence="5 11">Proline iminopeptidase</fullName>
        <shortName evidence="11">PIP</shortName>
        <ecNumber evidence="4 11">3.4.11.5</ecNumber>
    </recommendedName>
    <alternativeName>
        <fullName evidence="10 11">Prolyl aminopeptidase</fullName>
    </alternativeName>
</protein>
<comment type="subcellular location">
    <subcellularLocation>
        <location evidence="2 11">Cytoplasm</location>
    </subcellularLocation>
</comment>
<reference evidence="16 17" key="1">
    <citation type="journal article" date="2014" name="Front. Genet.">
        <title>Genome and metabolic network of "Candidatus Phaeomarinobacter ectocarpi" Ec32, a new candidate genus of Alphaproteobacteria frequently associated with brown algae.</title>
        <authorList>
            <person name="Dittami S.M."/>
            <person name="Barbeyron T."/>
            <person name="Boyen C."/>
            <person name="Cambefort J."/>
            <person name="Collet G."/>
            <person name="Delage L."/>
            <person name="Gobet A."/>
            <person name="Groisillier A."/>
            <person name="Leblanc C."/>
            <person name="Michel G."/>
            <person name="Scornet D."/>
            <person name="Siegel A."/>
            <person name="Tapia J.E."/>
            <person name="Tonon T."/>
        </authorList>
    </citation>
    <scope>NUCLEOTIDE SEQUENCE [LARGE SCALE GENOMIC DNA]</scope>
    <source>
        <strain evidence="16 17">Ec32</strain>
    </source>
</reference>
<dbReference type="GO" id="GO:0004177">
    <property type="term" value="F:aminopeptidase activity"/>
    <property type="evidence" value="ECO:0007669"/>
    <property type="project" value="UniProtKB-UniRule"/>
</dbReference>
<evidence type="ECO:0000313" key="16">
    <source>
        <dbReference type="EMBL" id="CDO60223.1"/>
    </source>
</evidence>
<evidence type="ECO:0000256" key="10">
    <source>
        <dbReference type="ARBA" id="ARBA00029605"/>
    </source>
</evidence>
<comment type="catalytic activity">
    <reaction evidence="1 11 13">
        <text>Release of N-terminal proline from a peptide.</text>
        <dbReference type="EC" id="3.4.11.5"/>
    </reaction>
</comment>
<feature type="active site" description="Nucleophile" evidence="12">
    <location>
        <position position="145"/>
    </location>
</feature>
<dbReference type="PANTHER" id="PTHR43722">
    <property type="entry name" value="PROLINE IMINOPEPTIDASE"/>
    <property type="match status" value="1"/>
</dbReference>
<evidence type="ECO:0000313" key="17">
    <source>
        <dbReference type="Proteomes" id="UP000032160"/>
    </source>
</evidence>
<evidence type="ECO:0000259" key="15">
    <source>
        <dbReference type="Pfam" id="PF00561"/>
    </source>
</evidence>
<dbReference type="NCBIfam" id="TIGR01249">
    <property type="entry name" value="pro_imino_pep_1"/>
    <property type="match status" value="1"/>
</dbReference>
<dbReference type="GO" id="GO:0005737">
    <property type="term" value="C:cytoplasm"/>
    <property type="evidence" value="ECO:0007669"/>
    <property type="project" value="UniProtKB-SubCell"/>
</dbReference>
<dbReference type="EMBL" id="HG966617">
    <property type="protein sequence ID" value="CDO60223.1"/>
    <property type="molecule type" value="Genomic_DNA"/>
</dbReference>
<evidence type="ECO:0000256" key="4">
    <source>
        <dbReference type="ARBA" id="ARBA00012568"/>
    </source>
</evidence>
<dbReference type="HOGENOM" id="CLU_043739_2_2_5"/>
<evidence type="ECO:0000256" key="6">
    <source>
        <dbReference type="ARBA" id="ARBA00022438"/>
    </source>
</evidence>
<dbReference type="PANTHER" id="PTHR43722:SF1">
    <property type="entry name" value="PROLINE IMINOPEPTIDASE"/>
    <property type="match status" value="1"/>
</dbReference>
<evidence type="ECO:0000256" key="11">
    <source>
        <dbReference type="PIRNR" id="PIRNR006431"/>
    </source>
</evidence>
<feature type="active site" description="Proton donor" evidence="12">
    <location>
        <position position="334"/>
    </location>
</feature>
<feature type="domain" description="AB hydrolase-1" evidence="15">
    <location>
        <begin position="73"/>
        <end position="336"/>
    </location>
</feature>
<feature type="active site" evidence="12">
    <location>
        <position position="306"/>
    </location>
</feature>
<organism evidence="16 17">
    <name type="scientific">Candidatus Phaeomarinibacter ectocarpi</name>
    <dbReference type="NCBI Taxonomy" id="1458461"/>
    <lineage>
        <taxon>Bacteria</taxon>
        <taxon>Pseudomonadati</taxon>
        <taxon>Pseudomonadota</taxon>
        <taxon>Alphaproteobacteria</taxon>
        <taxon>Hyphomicrobiales</taxon>
        <taxon>Parvibaculaceae</taxon>
        <taxon>Candidatus Phaeomarinibacter</taxon>
    </lineage>
</organism>
<evidence type="ECO:0000256" key="1">
    <source>
        <dbReference type="ARBA" id="ARBA00001585"/>
    </source>
</evidence>
<evidence type="ECO:0000256" key="12">
    <source>
        <dbReference type="PIRSR" id="PIRSR006431-1"/>
    </source>
</evidence>
<dbReference type="PIRSF" id="PIRSF006431">
    <property type="entry name" value="Pept_S33"/>
    <property type="match status" value="1"/>
</dbReference>
<dbReference type="GO" id="GO:0006508">
    <property type="term" value="P:proteolysis"/>
    <property type="evidence" value="ECO:0007669"/>
    <property type="project" value="UniProtKB-KW"/>
</dbReference>
<keyword evidence="17" id="KW-1185">Reference proteome</keyword>
<keyword evidence="7 11" id="KW-0963">Cytoplasm</keyword>
<dbReference type="STRING" id="1458461.BN1012_Phect2010"/>
<dbReference type="PRINTS" id="PR00111">
    <property type="entry name" value="ABHYDROLASE"/>
</dbReference>
<dbReference type="PRINTS" id="PR00793">
    <property type="entry name" value="PROAMNOPTASE"/>
</dbReference>
<evidence type="ECO:0000256" key="2">
    <source>
        <dbReference type="ARBA" id="ARBA00004496"/>
    </source>
</evidence>
<dbReference type="InterPro" id="IPR029058">
    <property type="entry name" value="AB_hydrolase_fold"/>
</dbReference>
<dbReference type="Proteomes" id="UP000032160">
    <property type="component" value="Chromosome I"/>
</dbReference>
<dbReference type="AlphaFoldDB" id="X5M9K3"/>
<dbReference type="Gene3D" id="3.40.50.1820">
    <property type="entry name" value="alpha/beta hydrolase"/>
    <property type="match status" value="1"/>
</dbReference>
<dbReference type="PATRIC" id="fig|1458461.3.peg.2016"/>
<dbReference type="InterPro" id="IPR005944">
    <property type="entry name" value="Pro_iminopeptidase"/>
</dbReference>
<evidence type="ECO:0000256" key="8">
    <source>
        <dbReference type="ARBA" id="ARBA00022670"/>
    </source>
</evidence>
<evidence type="ECO:0000256" key="7">
    <source>
        <dbReference type="ARBA" id="ARBA00022490"/>
    </source>
</evidence>
<feature type="region of interest" description="Disordered" evidence="14">
    <location>
        <begin position="22"/>
        <end position="42"/>
    </location>
</feature>
<dbReference type="SUPFAM" id="SSF53474">
    <property type="entry name" value="alpha/beta-Hydrolases"/>
    <property type="match status" value="1"/>
</dbReference>
<sequence>MEAAHFRAKLALDHPALSLLGSLPQPMPDMSSTTPRRDNYPEIAPYRTGRLKVSDIHEIYYEESGNPDGKPALVLHGGPGGGSNPTMRRSHDPDTYRIILFDQRGCGKSTPYADLRENTTWDLVADIEKLREELGIDKWQVTGGSWGSALALAYAETHPERVTEMVLRGIFTLRKVELDWFYAGRLGENGTAALYPEAFEKYVAPIPDAERGDMIAAYYKRLTSDDAEVRLEAARAWSTWEGSTLSLLPDPDREARFGADDFAEAFARIECHYFINDGFFEADGQLIANAHKLRGIPCVMVQGRYDVVTPVMTAWALKQARPEAELKIVPDAGHTATEPGIIHEFITATDKFR</sequence>
<evidence type="ECO:0000256" key="13">
    <source>
        <dbReference type="RuleBase" id="RU003421"/>
    </source>
</evidence>
<keyword evidence="9 11" id="KW-0378">Hydrolase</keyword>
<keyword evidence="6 11" id="KW-0031">Aminopeptidase</keyword>
<dbReference type="Pfam" id="PF00561">
    <property type="entry name" value="Abhydrolase_1"/>
    <property type="match status" value="1"/>
</dbReference>
<dbReference type="EC" id="3.4.11.5" evidence="4 11"/>
<gene>
    <name evidence="16" type="ORF">BN1012_Phect2010</name>
</gene>
<name>X5M9K3_9HYPH</name>
<proteinExistence type="inferred from homology"/>
<dbReference type="InterPro" id="IPR000073">
    <property type="entry name" value="AB_hydrolase_1"/>
</dbReference>
<dbReference type="KEGG" id="pect:BN1012_Phect2010"/>
<evidence type="ECO:0000256" key="14">
    <source>
        <dbReference type="SAM" id="MobiDB-lite"/>
    </source>
</evidence>
<evidence type="ECO:0000256" key="3">
    <source>
        <dbReference type="ARBA" id="ARBA00010088"/>
    </source>
</evidence>